<dbReference type="Gene3D" id="2.60.40.10">
    <property type="entry name" value="Immunoglobulins"/>
    <property type="match status" value="1"/>
</dbReference>
<keyword evidence="4" id="KW-1185">Reference proteome</keyword>
<gene>
    <name evidence="5" type="primary">LOC115633584</name>
</gene>
<evidence type="ECO:0000256" key="1">
    <source>
        <dbReference type="SAM" id="MobiDB-lite"/>
    </source>
</evidence>
<name>A0A6J2UEJ6_DROLE</name>
<proteinExistence type="predicted"/>
<dbReference type="AlphaFoldDB" id="A0A6J2UEJ6"/>
<accession>A0A6J2UEJ6</accession>
<feature type="signal peptide" evidence="2">
    <location>
        <begin position="1"/>
        <end position="20"/>
    </location>
</feature>
<feature type="region of interest" description="Disordered" evidence="1">
    <location>
        <begin position="26"/>
        <end position="46"/>
    </location>
</feature>
<reference evidence="5" key="1">
    <citation type="submission" date="2025-08" db="UniProtKB">
        <authorList>
            <consortium name="RefSeq"/>
        </authorList>
    </citation>
    <scope>IDENTIFICATION</scope>
    <source>
        <strain evidence="5">11010-0011.00</strain>
        <tissue evidence="5">Whole body</tissue>
    </source>
</reference>
<dbReference type="RefSeq" id="XP_030386891.1">
    <property type="nucleotide sequence ID" value="XM_030531031.1"/>
</dbReference>
<dbReference type="InterPro" id="IPR013783">
    <property type="entry name" value="Ig-like_fold"/>
</dbReference>
<dbReference type="PROSITE" id="PS50835">
    <property type="entry name" value="IG_LIKE"/>
    <property type="match status" value="1"/>
</dbReference>
<dbReference type="GeneID" id="115633584"/>
<dbReference type="Proteomes" id="UP000504634">
    <property type="component" value="Unplaced"/>
</dbReference>
<dbReference type="OrthoDB" id="8002045at2759"/>
<dbReference type="InterPro" id="IPR036179">
    <property type="entry name" value="Ig-like_dom_sf"/>
</dbReference>
<dbReference type="InterPro" id="IPR007110">
    <property type="entry name" value="Ig-like_dom"/>
</dbReference>
<sequence>MMHFLLLALILGSFYIPAQQRKVVSSPAAPAESNPEYTEYNDDEEGAPDNFAVTETTAPALQPYFEQKNVTIYVKPDATTVKLDCPVKNFDAEHHVILWYMDQTLITNGHEAIQSMWTVDSQFALTITPLTNVTGRNFSCHVMPLNVRRQITIVIGEPPSTASPNAAPNMRYQPIYLMTLFMIFRAIIGN</sequence>
<dbReference type="SUPFAM" id="SSF48726">
    <property type="entry name" value="Immunoglobulin"/>
    <property type="match status" value="1"/>
</dbReference>
<organism evidence="4 5">
    <name type="scientific">Drosophila lebanonensis</name>
    <name type="common">Fruit fly</name>
    <name type="synonym">Scaptodrosophila lebanonensis</name>
    <dbReference type="NCBI Taxonomy" id="7225"/>
    <lineage>
        <taxon>Eukaryota</taxon>
        <taxon>Metazoa</taxon>
        <taxon>Ecdysozoa</taxon>
        <taxon>Arthropoda</taxon>
        <taxon>Hexapoda</taxon>
        <taxon>Insecta</taxon>
        <taxon>Pterygota</taxon>
        <taxon>Neoptera</taxon>
        <taxon>Endopterygota</taxon>
        <taxon>Diptera</taxon>
        <taxon>Brachycera</taxon>
        <taxon>Muscomorpha</taxon>
        <taxon>Ephydroidea</taxon>
        <taxon>Drosophilidae</taxon>
        <taxon>Scaptodrosophila</taxon>
    </lineage>
</organism>
<evidence type="ECO:0000259" key="3">
    <source>
        <dbReference type="PROSITE" id="PS50835"/>
    </source>
</evidence>
<evidence type="ECO:0000313" key="4">
    <source>
        <dbReference type="Proteomes" id="UP000504634"/>
    </source>
</evidence>
<evidence type="ECO:0000313" key="5">
    <source>
        <dbReference type="RefSeq" id="XP_030386891.1"/>
    </source>
</evidence>
<protein>
    <submittedName>
        <fullName evidence="5">Uncharacterized protein LOC115633584</fullName>
    </submittedName>
</protein>
<evidence type="ECO:0000256" key="2">
    <source>
        <dbReference type="SAM" id="SignalP"/>
    </source>
</evidence>
<feature type="chain" id="PRO_5026917337" evidence="2">
    <location>
        <begin position="21"/>
        <end position="190"/>
    </location>
</feature>
<feature type="domain" description="Ig-like" evidence="3">
    <location>
        <begin position="59"/>
        <end position="152"/>
    </location>
</feature>
<keyword evidence="2" id="KW-0732">Signal</keyword>